<comment type="caution">
    <text evidence="1">The sequence shown here is derived from an EMBL/GenBank/DDBJ whole genome shotgun (WGS) entry which is preliminary data.</text>
</comment>
<proteinExistence type="predicted"/>
<gene>
    <name evidence="1" type="ORF">MSG28_015753</name>
</gene>
<reference evidence="1 2" key="1">
    <citation type="journal article" date="2022" name="Genome Biol. Evol.">
        <title>The Spruce Budworm Genome: Reconstructing the Evolutionary History of Antifreeze Proteins.</title>
        <authorList>
            <person name="Beliveau C."/>
            <person name="Gagne P."/>
            <person name="Picq S."/>
            <person name="Vernygora O."/>
            <person name="Keeling C.I."/>
            <person name="Pinkney K."/>
            <person name="Doucet D."/>
            <person name="Wen F."/>
            <person name="Johnston J.S."/>
            <person name="Maaroufi H."/>
            <person name="Boyle B."/>
            <person name="Laroche J."/>
            <person name="Dewar K."/>
            <person name="Juretic N."/>
            <person name="Blackburn G."/>
            <person name="Nisole A."/>
            <person name="Brunet B."/>
            <person name="Brandao M."/>
            <person name="Lumley L."/>
            <person name="Duan J."/>
            <person name="Quan G."/>
            <person name="Lucarotti C.J."/>
            <person name="Roe A.D."/>
            <person name="Sperling F.A.H."/>
            <person name="Levesque R.C."/>
            <person name="Cusson M."/>
        </authorList>
    </citation>
    <scope>NUCLEOTIDE SEQUENCE [LARGE SCALE GENOMIC DNA]</scope>
    <source>
        <strain evidence="1">Glfc:IPQL:Cfum</strain>
    </source>
</reference>
<evidence type="ECO:0000313" key="2">
    <source>
        <dbReference type="Proteomes" id="UP001064048"/>
    </source>
</evidence>
<dbReference type="Proteomes" id="UP001064048">
    <property type="component" value="Chromosome 29"/>
</dbReference>
<name>A0ACC0KBU8_CHOFU</name>
<sequence length="320" mass="35617">MKFILILCLTSFVASTPDCHSCFFGVCYGRTRLFGGQKISGQLAVDRSQNIIYFHYATHQDKDHTGMYNLDDMIYSEIPGISFTFARAVDANNRDVYLSGTKGIYKYSHKLNATELHCLPDKTIWHMQYTNKLYYSIFSAAGLNTFENGRSSAISALKNYNIDDFVIDKLGDVYFLSDAAIYRLKNGTVGKLRNGMYSLSTDIHGNVYLAQSATNGVYKMDYGSDKIRGAGAFGAGTPLNFAFDRSNKVVYHDSDSDALYYLTPNYGKCRVTAKKTKTLGTLGKMRVTVTHEGNNSNGVAAVLDDDLISMQMFSSESDKE</sequence>
<organism evidence="1 2">
    <name type="scientific">Choristoneura fumiferana</name>
    <name type="common">Spruce budworm moth</name>
    <name type="synonym">Archips fumiferana</name>
    <dbReference type="NCBI Taxonomy" id="7141"/>
    <lineage>
        <taxon>Eukaryota</taxon>
        <taxon>Metazoa</taxon>
        <taxon>Ecdysozoa</taxon>
        <taxon>Arthropoda</taxon>
        <taxon>Hexapoda</taxon>
        <taxon>Insecta</taxon>
        <taxon>Pterygota</taxon>
        <taxon>Neoptera</taxon>
        <taxon>Endopterygota</taxon>
        <taxon>Lepidoptera</taxon>
        <taxon>Glossata</taxon>
        <taxon>Ditrysia</taxon>
        <taxon>Tortricoidea</taxon>
        <taxon>Tortricidae</taxon>
        <taxon>Tortricinae</taxon>
        <taxon>Choristoneura</taxon>
    </lineage>
</organism>
<protein>
    <submittedName>
        <fullName evidence="1">Uncharacterized protein</fullName>
    </submittedName>
</protein>
<dbReference type="EMBL" id="CM046129">
    <property type="protein sequence ID" value="KAI8433778.1"/>
    <property type="molecule type" value="Genomic_DNA"/>
</dbReference>
<accession>A0ACC0KBU8</accession>
<evidence type="ECO:0000313" key="1">
    <source>
        <dbReference type="EMBL" id="KAI8433778.1"/>
    </source>
</evidence>
<keyword evidence="2" id="KW-1185">Reference proteome</keyword>